<keyword evidence="1" id="KW-0812">Transmembrane</keyword>
<gene>
    <name evidence="2" type="ORF">ACFQQG_10890</name>
</gene>
<reference evidence="2 3" key="1">
    <citation type="journal article" date="2019" name="Int. J. Syst. Evol. Microbiol.">
        <title>The Global Catalogue of Microorganisms (GCM) 10K type strain sequencing project: providing services to taxonomists for standard genome sequencing and annotation.</title>
        <authorList>
            <consortium name="The Broad Institute Genomics Platform"/>
            <consortium name="The Broad Institute Genome Sequencing Center for Infectious Disease"/>
            <person name="Wu L."/>
            <person name="Ma J."/>
        </authorList>
    </citation>
    <scope>NUCLEOTIDE SEQUENCE [LARGE SCALE GENOMIC DNA]</scope>
    <source>
        <strain evidence="2 3">JCM 30072</strain>
    </source>
</reference>
<dbReference type="EMBL" id="JBHSZI010000001">
    <property type="protein sequence ID" value="MFC7058594.1"/>
    <property type="molecule type" value="Genomic_DNA"/>
</dbReference>
<name>A0ABD5W2D3_9EURY</name>
<keyword evidence="3" id="KW-1185">Reference proteome</keyword>
<dbReference type="AlphaFoldDB" id="A0ABD5W2D3"/>
<dbReference type="Proteomes" id="UP001596445">
    <property type="component" value="Unassembled WGS sequence"/>
</dbReference>
<evidence type="ECO:0000313" key="3">
    <source>
        <dbReference type="Proteomes" id="UP001596445"/>
    </source>
</evidence>
<dbReference type="RefSeq" id="WP_267161308.1">
    <property type="nucleotide sequence ID" value="NZ_CP112972.1"/>
</dbReference>
<proteinExistence type="predicted"/>
<feature type="transmembrane region" description="Helical" evidence="1">
    <location>
        <begin position="53"/>
        <end position="75"/>
    </location>
</feature>
<evidence type="ECO:0000313" key="2">
    <source>
        <dbReference type="EMBL" id="MFC7058594.1"/>
    </source>
</evidence>
<keyword evidence="1" id="KW-0472">Membrane</keyword>
<evidence type="ECO:0000256" key="1">
    <source>
        <dbReference type="SAM" id="Phobius"/>
    </source>
</evidence>
<feature type="transmembrane region" description="Helical" evidence="1">
    <location>
        <begin position="20"/>
        <end position="46"/>
    </location>
</feature>
<keyword evidence="1" id="KW-1133">Transmembrane helix</keyword>
<protein>
    <submittedName>
        <fullName evidence="2">Uncharacterized protein</fullName>
    </submittedName>
</protein>
<sequence length="120" mass="12699">MEYSTAVLSSAGEWPGVEGSLVLLGIILLAGVGTGLLFVASVVTCLRRRSRRYVVVTVAVGALFIRSFIGVGTVSGVVPMMYHHVIEHSLDFTIAAMVLYAAYLSKPAGDVSIEGDEELP</sequence>
<dbReference type="Pfam" id="PF24283">
    <property type="entry name" value="DUF7471"/>
    <property type="match status" value="1"/>
</dbReference>
<dbReference type="GeneID" id="76630604"/>
<dbReference type="InterPro" id="IPR055894">
    <property type="entry name" value="DUF7471"/>
</dbReference>
<organism evidence="2 3">
    <name type="scientific">Halovenus salina</name>
    <dbReference type="NCBI Taxonomy" id="1510225"/>
    <lineage>
        <taxon>Archaea</taxon>
        <taxon>Methanobacteriati</taxon>
        <taxon>Methanobacteriota</taxon>
        <taxon>Stenosarchaea group</taxon>
        <taxon>Halobacteria</taxon>
        <taxon>Halobacteriales</taxon>
        <taxon>Haloarculaceae</taxon>
        <taxon>Halovenus</taxon>
    </lineage>
</organism>
<accession>A0ABD5W2D3</accession>
<comment type="caution">
    <text evidence="2">The sequence shown here is derived from an EMBL/GenBank/DDBJ whole genome shotgun (WGS) entry which is preliminary data.</text>
</comment>